<gene>
    <name evidence="2" type="ORF">MPNT_20069</name>
</gene>
<comment type="caution">
    <text evidence="2">The sequence shown here is derived from an EMBL/GenBank/DDBJ whole genome shotgun (WGS) entry which is preliminary data.</text>
</comment>
<feature type="region of interest" description="Disordered" evidence="1">
    <location>
        <begin position="1"/>
        <end position="20"/>
    </location>
</feature>
<dbReference type="SUPFAM" id="SSF51004">
    <property type="entry name" value="C-terminal (heme d1) domain of cytochrome cd1-nitrite reductase"/>
    <property type="match status" value="1"/>
</dbReference>
<dbReference type="PANTHER" id="PTHR47197">
    <property type="entry name" value="PROTEIN NIRF"/>
    <property type="match status" value="1"/>
</dbReference>
<keyword evidence="3" id="KW-1185">Reference proteome</keyword>
<dbReference type="EMBL" id="CAJNOB010000012">
    <property type="protein sequence ID" value="CAF0695960.1"/>
    <property type="molecule type" value="Genomic_DNA"/>
</dbReference>
<dbReference type="PANTHER" id="PTHR47197:SF3">
    <property type="entry name" value="DIHYDRO-HEME D1 DEHYDROGENASE"/>
    <property type="match status" value="1"/>
</dbReference>
<dbReference type="Gene3D" id="2.130.10.10">
    <property type="entry name" value="YVTN repeat-like/Quinoprotein amine dehydrogenase"/>
    <property type="match status" value="2"/>
</dbReference>
<protein>
    <recommendedName>
        <fullName evidence="4">Phosphoesterase</fullName>
    </recommendedName>
</protein>
<dbReference type="AlphaFoldDB" id="A0A8J2BKD2"/>
<dbReference type="InterPro" id="IPR051200">
    <property type="entry name" value="Host-pathogen_enzymatic-act"/>
</dbReference>
<sequence length="970" mass="107721">MVISFETQTKSQKEKPTHRSNRLGRKECLTLLFSCLCWPMFGGYPAIKLLAHSPKDRKFLPTGVWVSPLATPGSICLPLVEEPGGQVSSFQVGQPAIATVSPNGQLLLVVTSGYNLFNLGEVKASHLKKDEYVFLFQLSDPNHPTKLGVWTIPNSFYGACWHPRGNEFYVSGGKDDCIWVFRKEDGGWNRKRSISLGHKHGNGPGITPVVAGVGISPKGDLLLAANLANDSVTVIDLQQYKPVAELDLRPGAGVAGGEYPFWVTFIGPEKAYVSSLRDREVIAIGFLKGKPIVSSRIPVAGQPNRLLASHTGKRLYVIEDNSDRISVLDTANERWIESIPIPGDWNRFSGLPRRTRRAANFLPGSNPNAAALSPDGGCLYVSCGAINAVAMVQLGAASQDPDKSTAAQERSRSTREGSCSQPSKVVALLPTGWYPSSVDIAADGRTLFVTDMKTDPGPNPNACQPSTRPEGKLAPCRLANEYVWQLTKGDLLILPIPREKELHRLTSVVLQNNRVKPTGSFSLKLAKFLRDHIHHIVYVIKENRTYDQVLGDLEKGDGDPRLTLFPEPLTPNHHELARTFVTLDRFFCSGEVSGNGWNWSTAGRATDFTEKTVPVAYAGRGLSSDWEGENRNVNVGWASVEERKKAFPGYPDDPDLLPGTRDVAAPDGPGGQEGAGYLWDAALRAKKTVRNYGFFVDLSRYWLPPSHPGFIPITPEPFRQKIVQAYPTKRALIPHTDPYFRGFDMRNADFWLYQEWEREFDAYVHNGHFPHLSLVRFPHDHFGAFKDARFGVNTVETQMADNDYALGLLVEKIAHSPHAKDTLVFVIEDDAQDGPDHVHSHRSLALVAGPYVRQGAVISTPYTTVDLLRTLFDILGLEPSCQELAFARFMGDIFDPNQKEWTYTARIPDVLRSTELPLPLSQKASQKVAASRQHNADYWEKLMQGENFTQEDRLDPLRFNEALWRGMRGE</sequence>
<proteinExistence type="predicted"/>
<evidence type="ECO:0008006" key="4">
    <source>
        <dbReference type="Google" id="ProtNLM"/>
    </source>
</evidence>
<dbReference type="InterPro" id="IPR015943">
    <property type="entry name" value="WD40/YVTN_repeat-like_dom_sf"/>
</dbReference>
<dbReference type="Gene3D" id="3.40.720.10">
    <property type="entry name" value="Alkaline Phosphatase, subunit A"/>
    <property type="match status" value="2"/>
</dbReference>
<dbReference type="SUPFAM" id="SSF53649">
    <property type="entry name" value="Alkaline phosphatase-like"/>
    <property type="match status" value="1"/>
</dbReference>
<organism evidence="2 3">
    <name type="scientific">Candidatus Methylacidithermus pantelleriae</name>
    <dbReference type="NCBI Taxonomy" id="2744239"/>
    <lineage>
        <taxon>Bacteria</taxon>
        <taxon>Pseudomonadati</taxon>
        <taxon>Verrucomicrobiota</taxon>
        <taxon>Methylacidiphilae</taxon>
        <taxon>Methylacidiphilales</taxon>
        <taxon>Methylacidiphilaceae</taxon>
        <taxon>Candidatus Methylacidithermus</taxon>
    </lineage>
</organism>
<feature type="region of interest" description="Disordered" evidence="1">
    <location>
        <begin position="397"/>
        <end position="421"/>
    </location>
</feature>
<name>A0A8J2BKD2_9BACT</name>
<evidence type="ECO:0000313" key="2">
    <source>
        <dbReference type="EMBL" id="CAF0695960.1"/>
    </source>
</evidence>
<evidence type="ECO:0000256" key="1">
    <source>
        <dbReference type="SAM" id="MobiDB-lite"/>
    </source>
</evidence>
<dbReference type="InterPro" id="IPR017850">
    <property type="entry name" value="Alkaline_phosphatase_core_sf"/>
</dbReference>
<evidence type="ECO:0000313" key="3">
    <source>
        <dbReference type="Proteomes" id="UP000663859"/>
    </source>
</evidence>
<accession>A0A8J2BKD2</accession>
<reference evidence="2" key="1">
    <citation type="submission" date="2021-02" db="EMBL/GenBank/DDBJ databases">
        <authorList>
            <person name="Cremers G."/>
            <person name="Picone N."/>
        </authorList>
    </citation>
    <scope>NUCLEOTIDE SEQUENCE</scope>
    <source>
        <strain evidence="2">PQ17</strain>
    </source>
</reference>
<dbReference type="Proteomes" id="UP000663859">
    <property type="component" value="Unassembled WGS sequence"/>
</dbReference>
<dbReference type="InterPro" id="IPR011048">
    <property type="entry name" value="Haem_d1_sf"/>
</dbReference>
<feature type="compositionally biased region" description="Polar residues" evidence="1">
    <location>
        <begin position="1"/>
        <end position="10"/>
    </location>
</feature>